<keyword evidence="2" id="KW-1185">Reference proteome</keyword>
<sequence>MRDLADSLDVMVSADGRRLRLVHGPSDVIVTAEGEAPARMAAFARVREVFAPLLAELAGELPRLRAPEGAMPAGAVARRMVTAVAPFAGVFVTPMAAVAGATADHLLAAALQPGHGLSRLSVNNGGDIALWQGEGCVRVAICDDPQTGRAGGRIALPAEAGIGGIATSGWRGRSFSRGIADAVTVLADDAASADVAATLIANAVDLPGHAAITRAPARSLFPDSDLGAIPVTTDVGALSAADCETALDSGCACAETFRARGLIRAAYLSLGEHRRTLAGKELSRA</sequence>
<name>A0A3S3PDK6_9RHOB</name>
<dbReference type="InterPro" id="IPR007183">
    <property type="entry name" value="UPF0280"/>
</dbReference>
<evidence type="ECO:0000313" key="1">
    <source>
        <dbReference type="EMBL" id="RWR48957.1"/>
    </source>
</evidence>
<protein>
    <submittedName>
        <fullName evidence="1">UPF0280 family protein</fullName>
    </submittedName>
</protein>
<dbReference type="EMBL" id="SAVA01000013">
    <property type="protein sequence ID" value="RWR48957.1"/>
    <property type="molecule type" value="Genomic_DNA"/>
</dbReference>
<dbReference type="RefSeq" id="WP_128157676.1">
    <property type="nucleotide sequence ID" value="NZ_JBHSOM010000010.1"/>
</dbReference>
<accession>A0A3S3PDK6</accession>
<reference evidence="1 2" key="1">
    <citation type="submission" date="2019-01" db="EMBL/GenBank/DDBJ databases">
        <title>Sinorhodobacter populi sp. nov. isolated from the symptomatic bark tissue of Populus euramericana canker.</title>
        <authorList>
            <person name="Xu G."/>
        </authorList>
    </citation>
    <scope>NUCLEOTIDE SEQUENCE [LARGE SCALE GENOMIC DNA]</scope>
    <source>
        <strain evidence="1 2">CGMCC 1.12963</strain>
    </source>
</reference>
<comment type="caution">
    <text evidence="1">The sequence shown here is derived from an EMBL/GenBank/DDBJ whole genome shotgun (WGS) entry which is preliminary data.</text>
</comment>
<gene>
    <name evidence="1" type="ORF">EOW66_17720</name>
</gene>
<dbReference type="Gene3D" id="3.10.520.10">
    <property type="entry name" value="ApbE-like domains"/>
    <property type="match status" value="1"/>
</dbReference>
<dbReference type="InterPro" id="IPR003374">
    <property type="entry name" value="ApbE-like_sf"/>
</dbReference>
<organism evidence="1 2">
    <name type="scientific">Paenirhodobacter huangdaonensis</name>
    <dbReference type="NCBI Taxonomy" id="2501515"/>
    <lineage>
        <taxon>Bacteria</taxon>
        <taxon>Pseudomonadati</taxon>
        <taxon>Pseudomonadota</taxon>
        <taxon>Alphaproteobacteria</taxon>
        <taxon>Rhodobacterales</taxon>
        <taxon>Rhodobacter group</taxon>
        <taxon>Paenirhodobacter</taxon>
    </lineage>
</organism>
<dbReference type="PIRSF" id="PIRSF006421">
    <property type="entry name" value="UCP006421"/>
    <property type="match status" value="1"/>
</dbReference>
<reference evidence="2" key="2">
    <citation type="submission" date="2019-01" db="EMBL/GenBank/DDBJ databases">
        <title>Sinorhodobacter populi sp. nov. isolated from the symptomatic bark tissue of Populus euramericana canker.</title>
        <authorList>
            <person name="Li Y."/>
        </authorList>
    </citation>
    <scope>NUCLEOTIDE SEQUENCE [LARGE SCALE GENOMIC DNA]</scope>
    <source>
        <strain evidence="2">CGMCC 1.12963</strain>
    </source>
</reference>
<dbReference type="NCBIfam" id="NF003322">
    <property type="entry name" value="PRK04334.1-2"/>
    <property type="match status" value="1"/>
</dbReference>
<dbReference type="Proteomes" id="UP000288071">
    <property type="component" value="Unassembled WGS sequence"/>
</dbReference>
<dbReference type="AlphaFoldDB" id="A0A3S3PDK6"/>
<evidence type="ECO:0000313" key="2">
    <source>
        <dbReference type="Proteomes" id="UP000288071"/>
    </source>
</evidence>
<dbReference type="SUPFAM" id="SSF143631">
    <property type="entry name" value="ApbE-like"/>
    <property type="match status" value="1"/>
</dbReference>
<proteinExistence type="predicted"/>